<dbReference type="AlphaFoldDB" id="A0A183IRV0"/>
<organism evidence="3">
    <name type="scientific">Soboliphyme baturini</name>
    <dbReference type="NCBI Taxonomy" id="241478"/>
    <lineage>
        <taxon>Eukaryota</taxon>
        <taxon>Metazoa</taxon>
        <taxon>Ecdysozoa</taxon>
        <taxon>Nematoda</taxon>
        <taxon>Enoplea</taxon>
        <taxon>Dorylaimia</taxon>
        <taxon>Dioctophymatida</taxon>
        <taxon>Dioctophymatoidea</taxon>
        <taxon>Soboliphymatidae</taxon>
        <taxon>Soboliphyme</taxon>
    </lineage>
</organism>
<proteinExistence type="predicted"/>
<dbReference type="EMBL" id="UZAM01009677">
    <property type="protein sequence ID" value="VDP09814.1"/>
    <property type="molecule type" value="Genomic_DNA"/>
</dbReference>
<gene>
    <name evidence="1" type="ORF">SBAD_LOCUS6347</name>
</gene>
<protein>
    <submittedName>
        <fullName evidence="3">DUF1559 domain-containing protein</fullName>
    </submittedName>
</protein>
<evidence type="ECO:0000313" key="2">
    <source>
        <dbReference type="Proteomes" id="UP000270296"/>
    </source>
</evidence>
<reference evidence="3" key="1">
    <citation type="submission" date="2016-06" db="UniProtKB">
        <authorList>
            <consortium name="WormBaseParasite"/>
        </authorList>
    </citation>
    <scope>IDENTIFICATION</scope>
</reference>
<dbReference type="Proteomes" id="UP000270296">
    <property type="component" value="Unassembled WGS sequence"/>
</dbReference>
<dbReference type="WBParaSite" id="SBAD_0000659401-mRNA-1">
    <property type="protein sequence ID" value="SBAD_0000659401-mRNA-1"/>
    <property type="gene ID" value="SBAD_0000659401"/>
</dbReference>
<accession>A0A183IRV0</accession>
<name>A0A183IRV0_9BILA</name>
<sequence length="76" mass="8064">MWPPGNDASFVSAPLASGVSKRNDYEAVVADADASGMKNRPVGRNLISVANFSASDEPSIFGTSATFGREDDDNRR</sequence>
<evidence type="ECO:0000313" key="3">
    <source>
        <dbReference type="WBParaSite" id="SBAD_0000659401-mRNA-1"/>
    </source>
</evidence>
<reference evidence="1 2" key="2">
    <citation type="submission" date="2018-11" db="EMBL/GenBank/DDBJ databases">
        <authorList>
            <consortium name="Pathogen Informatics"/>
        </authorList>
    </citation>
    <scope>NUCLEOTIDE SEQUENCE [LARGE SCALE GENOMIC DNA]</scope>
</reference>
<evidence type="ECO:0000313" key="1">
    <source>
        <dbReference type="EMBL" id="VDP09814.1"/>
    </source>
</evidence>
<keyword evidence="2" id="KW-1185">Reference proteome</keyword>